<gene>
    <name evidence="8" type="ORF">SLS56_002967</name>
</gene>
<evidence type="ECO:0000256" key="7">
    <source>
        <dbReference type="SAM" id="SignalP"/>
    </source>
</evidence>
<evidence type="ECO:0000256" key="6">
    <source>
        <dbReference type="SAM" id="MobiDB-lite"/>
    </source>
</evidence>
<name>A0ABR3T1V2_9PEZI</name>
<feature type="compositionally biased region" description="Pro residues" evidence="6">
    <location>
        <begin position="356"/>
        <end position="370"/>
    </location>
</feature>
<feature type="signal peptide" evidence="7">
    <location>
        <begin position="1"/>
        <end position="17"/>
    </location>
</feature>
<dbReference type="PANTHER" id="PTHR43817">
    <property type="entry name" value="GLYCOSYL HYDROLASE"/>
    <property type="match status" value="1"/>
</dbReference>
<evidence type="ECO:0000256" key="1">
    <source>
        <dbReference type="ARBA" id="ARBA00009865"/>
    </source>
</evidence>
<evidence type="ECO:0008006" key="10">
    <source>
        <dbReference type="Google" id="ProtNLM"/>
    </source>
</evidence>
<feature type="chain" id="PRO_5045403691" description="Glycoside hydrolase family 43 protein" evidence="7">
    <location>
        <begin position="18"/>
        <end position="370"/>
    </location>
</feature>
<evidence type="ECO:0000256" key="3">
    <source>
        <dbReference type="ARBA" id="ARBA00022801"/>
    </source>
</evidence>
<dbReference type="InterPro" id="IPR023296">
    <property type="entry name" value="Glyco_hydro_beta-prop_sf"/>
</dbReference>
<sequence length="370" mass="41898">MAVLLLLVPLLASYVAAQYKGAFDSASLLRSRQATNTSGSTFTNPILNATGADPWVFRYDGYYFMTYTTSTDVTLLRSTVLTDWNSAESRVIFQPPEGTNYSTSLWAPEIHQLDGNWYVIFTADPNTDTPPPEVDMLHRMYTLEGVGDDPWEATYTFKSQLDTFDQFAIDGTYFQHSTGLYHIYSCWDRQYDAWPANLCITQMENPWTVASNFSERQVISRPSNPWEKTPYGRPFNDRLSSNEGPQQLTNPNTNQTFVIYSAARSDNRNYCLGQLELVGDDPMNVQDWRKNNEGCVFYQDARAQAFGVGHASFVKSPDGSEDWIVYHGMRNPITGWAARTIRAQKFEWNEDGSPAFPRPGYGPYPVPAGQ</sequence>
<dbReference type="Pfam" id="PF04616">
    <property type="entry name" value="Glyco_hydro_43"/>
    <property type="match status" value="1"/>
</dbReference>
<keyword evidence="9" id="KW-1185">Reference proteome</keyword>
<evidence type="ECO:0000313" key="9">
    <source>
        <dbReference type="Proteomes" id="UP001521116"/>
    </source>
</evidence>
<accession>A0ABR3T1V2</accession>
<dbReference type="CDD" id="cd18820">
    <property type="entry name" value="GH43_LbAraf43-like"/>
    <property type="match status" value="1"/>
</dbReference>
<comment type="caution">
    <text evidence="8">The sequence shown here is derived from an EMBL/GenBank/DDBJ whole genome shotgun (WGS) entry which is preliminary data.</text>
</comment>
<keyword evidence="3 5" id="KW-0378">Hydrolase</keyword>
<keyword evidence="4 5" id="KW-0326">Glycosidase</keyword>
<proteinExistence type="inferred from homology"/>
<evidence type="ECO:0000256" key="4">
    <source>
        <dbReference type="ARBA" id="ARBA00023295"/>
    </source>
</evidence>
<evidence type="ECO:0000313" key="8">
    <source>
        <dbReference type="EMBL" id="KAL1633333.1"/>
    </source>
</evidence>
<keyword evidence="2 7" id="KW-0732">Signal</keyword>
<organism evidence="8 9">
    <name type="scientific">Neofusicoccum ribis</name>
    <dbReference type="NCBI Taxonomy" id="45134"/>
    <lineage>
        <taxon>Eukaryota</taxon>
        <taxon>Fungi</taxon>
        <taxon>Dikarya</taxon>
        <taxon>Ascomycota</taxon>
        <taxon>Pezizomycotina</taxon>
        <taxon>Dothideomycetes</taxon>
        <taxon>Dothideomycetes incertae sedis</taxon>
        <taxon>Botryosphaeriales</taxon>
        <taxon>Botryosphaeriaceae</taxon>
        <taxon>Neofusicoccum</taxon>
    </lineage>
</organism>
<dbReference type="InterPro" id="IPR006710">
    <property type="entry name" value="Glyco_hydro_43"/>
</dbReference>
<dbReference type="Gene3D" id="2.115.10.20">
    <property type="entry name" value="Glycosyl hydrolase domain, family 43"/>
    <property type="match status" value="1"/>
</dbReference>
<dbReference type="PANTHER" id="PTHR43817:SF1">
    <property type="entry name" value="HYDROLASE, FAMILY 43, PUTATIVE (AFU_ORTHOLOGUE AFUA_3G01660)-RELATED"/>
    <property type="match status" value="1"/>
</dbReference>
<protein>
    <recommendedName>
        <fullName evidence="10">Glycoside hydrolase family 43 protein</fullName>
    </recommendedName>
</protein>
<reference evidence="8 9" key="1">
    <citation type="submission" date="2024-02" db="EMBL/GenBank/DDBJ databases">
        <title>De novo assembly and annotation of 12 fungi associated with fruit tree decline syndrome in Ontario, Canada.</title>
        <authorList>
            <person name="Sulman M."/>
            <person name="Ellouze W."/>
            <person name="Ilyukhin E."/>
        </authorList>
    </citation>
    <scope>NUCLEOTIDE SEQUENCE [LARGE SCALE GENOMIC DNA]</scope>
    <source>
        <strain evidence="8 9">M1-105</strain>
    </source>
</reference>
<dbReference type="EMBL" id="JAJVDC020000022">
    <property type="protein sequence ID" value="KAL1633333.1"/>
    <property type="molecule type" value="Genomic_DNA"/>
</dbReference>
<dbReference type="Proteomes" id="UP001521116">
    <property type="component" value="Unassembled WGS sequence"/>
</dbReference>
<feature type="region of interest" description="Disordered" evidence="6">
    <location>
        <begin position="350"/>
        <end position="370"/>
    </location>
</feature>
<evidence type="ECO:0000256" key="2">
    <source>
        <dbReference type="ARBA" id="ARBA00022729"/>
    </source>
</evidence>
<comment type="similarity">
    <text evidence="1 5">Belongs to the glycosyl hydrolase 43 family.</text>
</comment>
<dbReference type="SUPFAM" id="SSF75005">
    <property type="entry name" value="Arabinanase/levansucrase/invertase"/>
    <property type="match status" value="1"/>
</dbReference>
<evidence type="ECO:0000256" key="5">
    <source>
        <dbReference type="RuleBase" id="RU361187"/>
    </source>
</evidence>